<reference evidence="7 8" key="1">
    <citation type="submission" date="2023-01" db="EMBL/GenBank/DDBJ databases">
        <title>Cultivation and genomic characterization of new, ubiquitous marine nitrite-oxidizing bacteria from the Nitrospirales.</title>
        <authorList>
            <person name="Mueller A.J."/>
            <person name="Daebeler A."/>
            <person name="Herbold C.W."/>
            <person name="Kirkegaard R.H."/>
            <person name="Daims H."/>
        </authorList>
    </citation>
    <scope>NUCLEOTIDE SEQUENCE [LARGE SCALE GENOMIC DNA]</scope>
    <source>
        <strain evidence="7 8">VA</strain>
    </source>
</reference>
<feature type="transmembrane region" description="Helical" evidence="5">
    <location>
        <begin position="36"/>
        <end position="61"/>
    </location>
</feature>
<dbReference type="InterPro" id="IPR051533">
    <property type="entry name" value="WaaL-like"/>
</dbReference>
<dbReference type="EMBL" id="CP116967">
    <property type="protein sequence ID" value="WNM57992.1"/>
    <property type="molecule type" value="Genomic_DNA"/>
</dbReference>
<keyword evidence="4 5" id="KW-0472">Membrane</keyword>
<protein>
    <submittedName>
        <fullName evidence="7">O-antigen ligase family protein</fullName>
    </submittedName>
</protein>
<feature type="transmembrane region" description="Helical" evidence="5">
    <location>
        <begin position="454"/>
        <end position="472"/>
    </location>
</feature>
<accession>A0AA96GAZ1</accession>
<feature type="transmembrane region" description="Helical" evidence="5">
    <location>
        <begin position="269"/>
        <end position="287"/>
    </location>
</feature>
<evidence type="ECO:0000313" key="8">
    <source>
        <dbReference type="Proteomes" id="UP001302719"/>
    </source>
</evidence>
<name>A0AA96GAZ1_9BACT</name>
<evidence type="ECO:0000256" key="4">
    <source>
        <dbReference type="ARBA" id="ARBA00023136"/>
    </source>
</evidence>
<dbReference type="InterPro" id="IPR007016">
    <property type="entry name" value="O-antigen_ligase-rel_domated"/>
</dbReference>
<feature type="transmembrane region" description="Helical" evidence="5">
    <location>
        <begin position="385"/>
        <end position="409"/>
    </location>
</feature>
<organism evidence="7 8">
    <name type="scientific">Candidatus Nitrospira allomarina</name>
    <dbReference type="NCBI Taxonomy" id="3020900"/>
    <lineage>
        <taxon>Bacteria</taxon>
        <taxon>Pseudomonadati</taxon>
        <taxon>Nitrospirota</taxon>
        <taxon>Nitrospiria</taxon>
        <taxon>Nitrospirales</taxon>
        <taxon>Nitrospiraceae</taxon>
        <taxon>Nitrospira</taxon>
    </lineage>
</organism>
<dbReference type="GO" id="GO:0016874">
    <property type="term" value="F:ligase activity"/>
    <property type="evidence" value="ECO:0007669"/>
    <property type="project" value="UniProtKB-KW"/>
</dbReference>
<feature type="transmembrane region" description="Helical" evidence="5">
    <location>
        <begin position="123"/>
        <end position="140"/>
    </location>
</feature>
<evidence type="ECO:0000256" key="3">
    <source>
        <dbReference type="ARBA" id="ARBA00022989"/>
    </source>
</evidence>
<evidence type="ECO:0000256" key="1">
    <source>
        <dbReference type="ARBA" id="ARBA00004141"/>
    </source>
</evidence>
<dbReference type="AlphaFoldDB" id="A0AA96GAZ1"/>
<dbReference type="GO" id="GO:0016020">
    <property type="term" value="C:membrane"/>
    <property type="evidence" value="ECO:0007669"/>
    <property type="project" value="UniProtKB-SubCell"/>
</dbReference>
<feature type="domain" description="O-antigen ligase-related" evidence="6">
    <location>
        <begin position="276"/>
        <end position="401"/>
    </location>
</feature>
<sequence length="481" mass="51704">MGFSHESQPWHKDTVLATLDGGIYSGFAWLDMAMLLALWGLVFMCSVLSLGFVGSAAFLALTTILIVRNPGNGLLILLLIFYAPAVTVGVPNVFSVVVAMTLGLTVVLNPASLGNLLLRSSQVLFAAGAFVLYGAVQTVFSENMSLALPYYLKYIEGVVLLVILILTVKTPADLGRILMWWAIVAGLATVIKAIHIMLGDQTVLYRMMEARHIHDQFGLEDRINILHGGESGRRFVLPGEEPNYTSTGLVFPLALALAFHSASAGVRKLFWTVVACMTAIGCVGTYSRSGFLATTLVVGLYLLRGNLVKGIIPVGVFAGALAMAVMFIPALNKRIFGIGDAVNEGATGRFTLWKQALEMWFDSPIFGNGMSAFYDRYHVAVHNSYLQVLVETGVVGFVLFLAVIVVAIFAGRKLRKGAVIAGESNDRHLSRVALSGVFGFCFMIATVTYQDVKLFWLALGVYAAISLVGQGSKSVGYAPGP</sequence>
<feature type="transmembrane region" description="Helical" evidence="5">
    <location>
        <begin position="96"/>
        <end position="118"/>
    </location>
</feature>
<comment type="subcellular location">
    <subcellularLocation>
        <location evidence="1">Membrane</location>
        <topology evidence="1">Multi-pass membrane protein</topology>
    </subcellularLocation>
</comment>
<proteinExistence type="predicted"/>
<dbReference type="KEGG" id="nall:PP769_18780"/>
<feature type="transmembrane region" description="Helical" evidence="5">
    <location>
        <begin position="73"/>
        <end position="90"/>
    </location>
</feature>
<dbReference type="Proteomes" id="UP001302719">
    <property type="component" value="Chromosome"/>
</dbReference>
<keyword evidence="2 5" id="KW-0812">Transmembrane</keyword>
<keyword evidence="3 5" id="KW-1133">Transmembrane helix</keyword>
<feature type="transmembrane region" description="Helical" evidence="5">
    <location>
        <begin position="429"/>
        <end position="447"/>
    </location>
</feature>
<feature type="transmembrane region" description="Helical" evidence="5">
    <location>
        <begin position="307"/>
        <end position="328"/>
    </location>
</feature>
<gene>
    <name evidence="7" type="ORF">PP769_18780</name>
</gene>
<dbReference type="PANTHER" id="PTHR37422">
    <property type="entry name" value="TEICHURONIC ACID BIOSYNTHESIS PROTEIN TUAE"/>
    <property type="match status" value="1"/>
</dbReference>
<dbReference type="PANTHER" id="PTHR37422:SF13">
    <property type="entry name" value="LIPOPOLYSACCHARIDE BIOSYNTHESIS PROTEIN PA4999-RELATED"/>
    <property type="match status" value="1"/>
</dbReference>
<dbReference type="RefSeq" id="WP_312643165.1">
    <property type="nucleotide sequence ID" value="NZ_CP116967.1"/>
</dbReference>
<keyword evidence="8" id="KW-1185">Reference proteome</keyword>
<evidence type="ECO:0000259" key="6">
    <source>
        <dbReference type="Pfam" id="PF04932"/>
    </source>
</evidence>
<evidence type="ECO:0000256" key="2">
    <source>
        <dbReference type="ARBA" id="ARBA00022692"/>
    </source>
</evidence>
<evidence type="ECO:0000256" key="5">
    <source>
        <dbReference type="SAM" id="Phobius"/>
    </source>
</evidence>
<keyword evidence="7" id="KW-0436">Ligase</keyword>
<feature type="transmembrane region" description="Helical" evidence="5">
    <location>
        <begin position="146"/>
        <end position="166"/>
    </location>
</feature>
<evidence type="ECO:0000313" key="7">
    <source>
        <dbReference type="EMBL" id="WNM57992.1"/>
    </source>
</evidence>
<dbReference type="Pfam" id="PF04932">
    <property type="entry name" value="Wzy_C"/>
    <property type="match status" value="1"/>
</dbReference>
<feature type="transmembrane region" description="Helical" evidence="5">
    <location>
        <begin position="178"/>
        <end position="198"/>
    </location>
</feature>